<dbReference type="InterPro" id="IPR000905">
    <property type="entry name" value="Gcp-like_dom"/>
</dbReference>
<dbReference type="Proteomes" id="UP000596063">
    <property type="component" value="Chromosome"/>
</dbReference>
<reference evidence="5 6" key="1">
    <citation type="submission" date="2020-12" db="EMBL/GenBank/DDBJ databases">
        <authorList>
            <person name="Shan Y."/>
        </authorList>
    </citation>
    <scope>NUCLEOTIDE SEQUENCE [LARGE SCALE GENOMIC DNA]</scope>
    <source>
        <strain evidence="6">csc3.9</strain>
    </source>
</reference>
<dbReference type="KEGG" id="snan:I6N98_05085"/>
<dbReference type="Pfam" id="PF00814">
    <property type="entry name" value="TsaD"/>
    <property type="match status" value="1"/>
</dbReference>
<evidence type="ECO:0000259" key="4">
    <source>
        <dbReference type="Pfam" id="PF00814"/>
    </source>
</evidence>
<sequence>MPTILAVESATDACSVALLVNGDIEEDFRVEPRRHTRLLLPMIDALLKKCDIDVHQLDAIAFSAGPGSFTGLRVCAGTVQGLAFAAACPVIPLSTLAVLAQTCVAQHQLDDGARVLASLDARMDEVYWGDYHVAHGLVEARDEDRLLAPTSVSVDEHGKQAIFAVGSGWQYRDSFSMASAPQVVDTSMLPRAKAMLPLAERAWSNGMAVSPDQAIPIYLRESVAWK</sequence>
<comment type="similarity">
    <text evidence="1">Belongs to the KAE1 / TsaD family. TsaB subfamily.</text>
</comment>
<evidence type="ECO:0000313" key="6">
    <source>
        <dbReference type="Proteomes" id="UP000596063"/>
    </source>
</evidence>
<dbReference type="SUPFAM" id="SSF53067">
    <property type="entry name" value="Actin-like ATPase domain"/>
    <property type="match status" value="2"/>
</dbReference>
<dbReference type="CDD" id="cd24032">
    <property type="entry name" value="ASKHA_NBD_TsaB"/>
    <property type="match status" value="1"/>
</dbReference>
<dbReference type="RefSeq" id="WP_198570715.1">
    <property type="nucleotide sequence ID" value="NZ_CP066167.1"/>
</dbReference>
<evidence type="ECO:0000256" key="3">
    <source>
        <dbReference type="ARBA" id="ARBA00032446"/>
    </source>
</evidence>
<evidence type="ECO:0000256" key="2">
    <source>
        <dbReference type="ARBA" id="ARBA00019012"/>
    </source>
</evidence>
<dbReference type="InterPro" id="IPR043129">
    <property type="entry name" value="ATPase_NBD"/>
</dbReference>
<accession>A0A7T4R2L8</accession>
<dbReference type="GO" id="GO:0016740">
    <property type="term" value="F:transferase activity"/>
    <property type="evidence" value="ECO:0007669"/>
    <property type="project" value="UniProtKB-KW"/>
</dbReference>
<keyword evidence="5" id="KW-0808">Transferase</keyword>
<proteinExistence type="inferred from homology"/>
<dbReference type="EMBL" id="CP066167">
    <property type="protein sequence ID" value="QQD19230.1"/>
    <property type="molecule type" value="Genomic_DNA"/>
</dbReference>
<dbReference type="PANTHER" id="PTHR11735:SF11">
    <property type="entry name" value="TRNA THREONYLCARBAMOYLADENOSINE BIOSYNTHESIS PROTEIN TSAB"/>
    <property type="match status" value="1"/>
</dbReference>
<dbReference type="PANTHER" id="PTHR11735">
    <property type="entry name" value="TRNA N6-ADENOSINE THREONYLCARBAMOYLTRANSFERASE"/>
    <property type="match status" value="1"/>
</dbReference>
<protein>
    <recommendedName>
        <fullName evidence="2">tRNA threonylcarbamoyladenosine biosynthesis protein TsaB</fullName>
    </recommendedName>
    <alternativeName>
        <fullName evidence="3">t(6)A37 threonylcarbamoyladenosine biosynthesis protein TsaB</fullName>
    </alternativeName>
</protein>
<dbReference type="InterPro" id="IPR022496">
    <property type="entry name" value="T6A_TsaB"/>
</dbReference>
<evidence type="ECO:0000256" key="1">
    <source>
        <dbReference type="ARBA" id="ARBA00010493"/>
    </source>
</evidence>
<name>A0A7T4R2L8_9GAMM</name>
<dbReference type="Gene3D" id="3.30.420.40">
    <property type="match status" value="2"/>
</dbReference>
<dbReference type="GO" id="GO:0002949">
    <property type="term" value="P:tRNA threonylcarbamoyladenosine modification"/>
    <property type="evidence" value="ECO:0007669"/>
    <property type="project" value="InterPro"/>
</dbReference>
<dbReference type="NCBIfam" id="TIGR03725">
    <property type="entry name" value="T6A_YeaZ"/>
    <property type="match status" value="1"/>
</dbReference>
<keyword evidence="6" id="KW-1185">Reference proteome</keyword>
<dbReference type="AlphaFoldDB" id="A0A7T4R2L8"/>
<gene>
    <name evidence="5" type="primary">tsaB</name>
    <name evidence="5" type="ORF">I6N98_05085</name>
</gene>
<organism evidence="5 6">
    <name type="scientific">Spongiibacter nanhainus</name>
    <dbReference type="NCBI Taxonomy" id="2794344"/>
    <lineage>
        <taxon>Bacteria</taxon>
        <taxon>Pseudomonadati</taxon>
        <taxon>Pseudomonadota</taxon>
        <taxon>Gammaproteobacteria</taxon>
        <taxon>Cellvibrionales</taxon>
        <taxon>Spongiibacteraceae</taxon>
        <taxon>Spongiibacter</taxon>
    </lineage>
</organism>
<dbReference type="GO" id="GO:0005829">
    <property type="term" value="C:cytosol"/>
    <property type="evidence" value="ECO:0007669"/>
    <property type="project" value="TreeGrafter"/>
</dbReference>
<feature type="domain" description="Gcp-like" evidence="4">
    <location>
        <begin position="33"/>
        <end position="152"/>
    </location>
</feature>
<evidence type="ECO:0000313" key="5">
    <source>
        <dbReference type="EMBL" id="QQD19230.1"/>
    </source>
</evidence>